<keyword evidence="1" id="KW-0547">Nucleotide-binding</keyword>
<accession>A0ABX9GHU4</accession>
<evidence type="ECO:0000313" key="5">
    <source>
        <dbReference type="EMBL" id="RBP22614.1"/>
    </source>
</evidence>
<feature type="domain" description="SF3 helicase" evidence="4">
    <location>
        <begin position="550"/>
        <end position="715"/>
    </location>
</feature>
<dbReference type="NCBIfam" id="TIGR01613">
    <property type="entry name" value="primase_Cterm"/>
    <property type="match status" value="1"/>
</dbReference>
<dbReference type="GeneID" id="99730885"/>
<dbReference type="PROSITE" id="PS51206">
    <property type="entry name" value="SF3_HELICASE_1"/>
    <property type="match status" value="1"/>
</dbReference>
<evidence type="ECO:0000256" key="1">
    <source>
        <dbReference type="ARBA" id="ARBA00022741"/>
    </source>
</evidence>
<dbReference type="Pfam" id="PF08706">
    <property type="entry name" value="D5_N"/>
    <property type="match status" value="1"/>
</dbReference>
<dbReference type="InterPro" id="IPR014818">
    <property type="entry name" value="Phage/plasmid_primase_P4_C"/>
</dbReference>
<dbReference type="InterPro" id="IPR014015">
    <property type="entry name" value="Helicase_SF3_DNA-vir"/>
</dbReference>
<dbReference type="Pfam" id="PF08707">
    <property type="entry name" value="PriCT_2"/>
    <property type="match status" value="1"/>
</dbReference>
<evidence type="ECO:0000259" key="4">
    <source>
        <dbReference type="PROSITE" id="PS51206"/>
    </source>
</evidence>
<dbReference type="InterPro" id="IPR051620">
    <property type="entry name" value="ORF904-like_C"/>
</dbReference>
<dbReference type="InterPro" id="IPR006500">
    <property type="entry name" value="Helicase_put_C_phage/plasmid"/>
</dbReference>
<organism evidence="5 6">
    <name type="scientific">Achromobacter marplatensis</name>
    <dbReference type="NCBI Taxonomy" id="470868"/>
    <lineage>
        <taxon>Bacteria</taxon>
        <taxon>Pseudomonadati</taxon>
        <taxon>Pseudomonadota</taxon>
        <taxon>Betaproteobacteria</taxon>
        <taxon>Burkholderiales</taxon>
        <taxon>Alcaligenaceae</taxon>
        <taxon>Achromobacter</taxon>
    </lineage>
</organism>
<dbReference type="PANTHER" id="PTHR35372">
    <property type="entry name" value="ATP BINDING PROTEIN-RELATED"/>
    <property type="match status" value="1"/>
</dbReference>
<dbReference type="SMART" id="SM00885">
    <property type="entry name" value="D5_N"/>
    <property type="match status" value="1"/>
</dbReference>
<dbReference type="Gene3D" id="3.40.50.300">
    <property type="entry name" value="P-loop containing nucleotide triphosphate hydrolases"/>
    <property type="match status" value="1"/>
</dbReference>
<proteinExistence type="predicted"/>
<protein>
    <submittedName>
        <fullName evidence="5">P4 family phage/plasmid primase-like protein</fullName>
    </submittedName>
</protein>
<name>A0ABX9GHU4_9BURK</name>
<keyword evidence="6" id="KW-1185">Reference proteome</keyword>
<dbReference type="PANTHER" id="PTHR35372:SF2">
    <property type="entry name" value="SF3 HELICASE DOMAIN-CONTAINING PROTEIN"/>
    <property type="match status" value="1"/>
</dbReference>
<evidence type="ECO:0000313" key="6">
    <source>
        <dbReference type="Proteomes" id="UP000252124"/>
    </source>
</evidence>
<dbReference type="Proteomes" id="UP000252124">
    <property type="component" value="Unassembled WGS sequence"/>
</dbReference>
<keyword evidence="2" id="KW-0378">Hydrolase</keyword>
<evidence type="ECO:0000256" key="2">
    <source>
        <dbReference type="ARBA" id="ARBA00022801"/>
    </source>
</evidence>
<evidence type="ECO:0000256" key="3">
    <source>
        <dbReference type="ARBA" id="ARBA00022840"/>
    </source>
</evidence>
<reference evidence="5 6" key="1">
    <citation type="submission" date="2018-06" db="EMBL/GenBank/DDBJ databases">
        <title>Genomic Encyclopedia of Type Strains, Phase III (KMG-III): the genomes of soil and plant-associated and newly described type strains.</title>
        <authorList>
            <person name="Whitman W."/>
        </authorList>
    </citation>
    <scope>NUCLEOTIDE SEQUENCE [LARGE SCALE GENOMIC DNA]</scope>
    <source>
        <strain evidence="5 6">CECT 7342</strain>
    </source>
</reference>
<gene>
    <name evidence="5" type="ORF">DFP87_102356</name>
</gene>
<comment type="caution">
    <text evidence="5">The sequence shown here is derived from an EMBL/GenBank/DDBJ whole genome shotgun (WGS) entry which is preliminary data.</text>
</comment>
<dbReference type="RefSeq" id="WP_158218650.1">
    <property type="nucleotide sequence ID" value="NZ_CADIJU010000004.1"/>
</dbReference>
<sequence length="845" mass="92047">MSDKEKTPTGRVGVIELQSVISAVDIVGARVSGCQPPDLLSPLIAGVPATLRAYPARWCVWEAVWSEEKGKHTKVPKNPLNVSRNVSSNRAAGWSDFDTAVAGHDVLSLVGEGGLGFRMSEQSTLVGIDLDACVDSSGELQPWAAEIVERAASYAELSPSGRGVRIFLKASIAQDWAKPIEVYGGNGGRYLTVTGHRLPDAAADVMAAPEGFVDWLSATYGPDTIERPERGAAGLPPSDLDRTVTLHRVSDETVADVMSAMAAFDSEDADGYAFWAEMGLALKSLAQAGRDAQALEMWHTFSDLSSKYDPVEAQRKWDEDLEPQELTYQSIFKWAADRGWLNPKSTEALKANATADTRLDRTDAGNLALLADLTGGDLRHVTETSAWLCWTAGRWQVDAAGLAAQAQSLRVAEFYYAKAIKVREDAADPMHDDKERKAITKAADSLDKWAVHCRNRSALVNMQGLAKCDARFAVSILDLDRDPWLFGAENGVVDLRTGQLHDAGRDAFVTRRAPVAFDAGARAPRWRQFIDEITSKPDARAPGGHRMRPHLASYLQRALGYSITGLAREHKMFIAVGEGANGKNVLLDILTWIMGDYCQTIAPEALMAGRFDADAERPTPSARKLAGARAAISSESKENQRLDVALVKRHTGDGYMTARGLHESPFTFEITHKLWLMTNHRPNLDHVDDAIRGRLHLIPFDRRWNRPGAPARDPQLADGDKDLVPKLKAEAAGILAWLVAGAVAYGRDGLEPPAEVSDMTNTYFRAQDPVGLWLDGRGRCDPKQGSKASALFDDFLGWCGDEGHDTSAGGSQTAFSTRLKREGIAFKKLESGIFYGLKAEGNGFD</sequence>
<dbReference type="InterPro" id="IPR027417">
    <property type="entry name" value="P-loop_NTPase"/>
</dbReference>
<keyword evidence="3" id="KW-0067">ATP-binding</keyword>
<dbReference type="InterPro" id="IPR014819">
    <property type="entry name" value="PriCT_2"/>
</dbReference>
<dbReference type="EMBL" id="QNRM01000002">
    <property type="protein sequence ID" value="RBP22614.1"/>
    <property type="molecule type" value="Genomic_DNA"/>
</dbReference>